<feature type="binding site" evidence="6">
    <location>
        <position position="9"/>
    </location>
    <ligand>
        <name>Mg(2+)</name>
        <dbReference type="ChEBI" id="CHEBI:18420"/>
        <label>1</label>
    </ligand>
</feature>
<comment type="cofactor">
    <cofactor evidence="6">
        <name>Mg(2+)</name>
        <dbReference type="ChEBI" id="CHEBI:18420"/>
    </cofactor>
    <cofactor evidence="6">
        <name>Mn(2+)</name>
        <dbReference type="ChEBI" id="CHEBI:29035"/>
    </cofactor>
    <text evidence="6">Probably binds two magnesium or manganese ions per subunit.</text>
</comment>
<dbReference type="InterPro" id="IPR004808">
    <property type="entry name" value="AP_endonuc_1"/>
</dbReference>
<dbReference type="CDD" id="cd09086">
    <property type="entry name" value="ExoIII-like_AP-endo"/>
    <property type="match status" value="1"/>
</dbReference>
<feature type="active site" description="Proton donor/acceptor" evidence="5">
    <location>
        <position position="154"/>
    </location>
</feature>
<evidence type="ECO:0000256" key="7">
    <source>
        <dbReference type="PIRSR" id="PIRSR604808-3"/>
    </source>
</evidence>
<dbReference type="GO" id="GO:0006281">
    <property type="term" value="P:DNA repair"/>
    <property type="evidence" value="ECO:0007669"/>
    <property type="project" value="InterPro"/>
</dbReference>
<comment type="similarity">
    <text evidence="1">Belongs to the DNA repair enzymes AP/ExoA family.</text>
</comment>
<dbReference type="SUPFAM" id="SSF56219">
    <property type="entry name" value="DNase I-like"/>
    <property type="match status" value="1"/>
</dbReference>
<reference evidence="10" key="1">
    <citation type="journal article" date="2014" name="BMC Genomics">
        <title>Genome sequencing of two Neorhizobium galegae strains reveals a noeT gene responsible for the unusual acetylation of the nodulation factors.</title>
        <authorList>
            <person name="Osterman J."/>
            <person name="Marsh J."/>
            <person name="Laine P.K."/>
            <person name="Zeng Z."/>
            <person name="Alatalo E."/>
            <person name="Sullivan J.T."/>
            <person name="Young J.P."/>
            <person name="Thomas-Oates J."/>
            <person name="Paulin L."/>
            <person name="Lindstrom K."/>
        </authorList>
    </citation>
    <scope>NUCLEOTIDE SEQUENCE [LARGE SCALE GENOMIC DNA]</scope>
    <source>
        <strain evidence="10">HAMBI 540</strain>
    </source>
</reference>
<organism evidence="9 10">
    <name type="scientific">Neorhizobium galegae bv. orientalis str. HAMBI 540</name>
    <dbReference type="NCBI Taxonomy" id="1028800"/>
    <lineage>
        <taxon>Bacteria</taxon>
        <taxon>Pseudomonadati</taxon>
        <taxon>Pseudomonadota</taxon>
        <taxon>Alphaproteobacteria</taxon>
        <taxon>Hyphomicrobiales</taxon>
        <taxon>Rhizobiaceae</taxon>
        <taxon>Rhizobium/Agrobacterium group</taxon>
        <taxon>Neorhizobium</taxon>
    </lineage>
</organism>
<evidence type="ECO:0000256" key="2">
    <source>
        <dbReference type="ARBA" id="ARBA00022723"/>
    </source>
</evidence>
<keyword evidence="10" id="KW-1185">Reference proteome</keyword>
<evidence type="ECO:0000256" key="1">
    <source>
        <dbReference type="ARBA" id="ARBA00007092"/>
    </source>
</evidence>
<dbReference type="eggNOG" id="COG0708">
    <property type="taxonomic scope" value="Bacteria"/>
</dbReference>
<keyword evidence="6" id="KW-0464">Manganese</keyword>
<keyword evidence="3" id="KW-0378">Hydrolase</keyword>
<dbReference type="InterPro" id="IPR036691">
    <property type="entry name" value="Endo/exonu/phosph_ase_sf"/>
</dbReference>
<dbReference type="PANTHER" id="PTHR43250">
    <property type="entry name" value="EXODEOXYRIBONUCLEASE III"/>
    <property type="match status" value="1"/>
</dbReference>
<dbReference type="InterPro" id="IPR037493">
    <property type="entry name" value="ExoIII-like"/>
</dbReference>
<feature type="site" description="Transition state stabilizer" evidence="7">
    <location>
        <position position="156"/>
    </location>
</feature>
<dbReference type="RefSeq" id="WP_038590966.1">
    <property type="nucleotide sequence ID" value="NZ_HG938353.1"/>
</dbReference>
<feature type="active site" description="Proton acceptor" evidence="5">
    <location>
        <position position="258"/>
    </location>
</feature>
<accession>A0A068SVZ2</accession>
<dbReference type="AlphaFoldDB" id="A0A068SVZ2"/>
<feature type="binding site" evidence="6">
    <location>
        <position position="257"/>
    </location>
    <ligand>
        <name>Mg(2+)</name>
        <dbReference type="ChEBI" id="CHEBI:18420"/>
        <label>1</label>
    </ligand>
</feature>
<dbReference type="GeneID" id="24255888"/>
<dbReference type="PANTHER" id="PTHR43250:SF2">
    <property type="entry name" value="EXODEOXYRIBONUCLEASE III"/>
    <property type="match status" value="1"/>
</dbReference>
<sequence>MTFSITTWNINSVRLRMPIVQQFLVRHKPDILCLQEIKCQEPEFPLQPLKDLGYQHIIIHGQKGYHGVAIASKVPLLEDHRQNYCNVGDARHISALFERGSRRIRLHNFYVPAGGDEPDRAINPKFGHKLDFIEEMKALKADAMPGISSILVGDLNIAPLEHDVWSHKQLLKIVSHTPVETEGMKEIIAKGGWLDLMRQHTPEPEKIYTWWSYRAKDWEAANKGRRLDHIWSSPDLGPFLERIDVLKEARGWNQPSDHVPVTAVFKI</sequence>
<dbReference type="InterPro" id="IPR020847">
    <property type="entry name" value="AP_endonuclease_F1_BS"/>
</dbReference>
<feature type="binding site" evidence="6">
    <location>
        <position position="36"/>
    </location>
    <ligand>
        <name>Mg(2+)</name>
        <dbReference type="ChEBI" id="CHEBI:18420"/>
        <label>1</label>
    </ligand>
</feature>
<gene>
    <name evidence="9" type="ORF">RG540_CH37590</name>
</gene>
<keyword evidence="2 6" id="KW-0479">Metal-binding</keyword>
<feature type="binding site" evidence="6">
    <location>
        <position position="154"/>
    </location>
    <ligand>
        <name>Mg(2+)</name>
        <dbReference type="ChEBI" id="CHEBI:18420"/>
        <label>1</label>
    </ligand>
</feature>
<feature type="site" description="Important for catalytic activity" evidence="7">
    <location>
        <position position="228"/>
    </location>
</feature>
<dbReference type="GO" id="GO:0046872">
    <property type="term" value="F:metal ion binding"/>
    <property type="evidence" value="ECO:0007669"/>
    <property type="project" value="UniProtKB-KW"/>
</dbReference>
<dbReference type="HOGENOM" id="CLU_027539_0_0_5"/>
<feature type="site" description="Interaction with DNA substrate" evidence="7">
    <location>
        <position position="258"/>
    </location>
</feature>
<dbReference type="PROSITE" id="PS51435">
    <property type="entry name" value="AP_NUCLEASE_F1_4"/>
    <property type="match status" value="1"/>
</dbReference>
<dbReference type="OrthoDB" id="9803914at2"/>
<evidence type="ECO:0000259" key="8">
    <source>
        <dbReference type="Pfam" id="PF03372"/>
    </source>
</evidence>
<dbReference type="Pfam" id="PF03372">
    <property type="entry name" value="Exo_endo_phos"/>
    <property type="match status" value="1"/>
</dbReference>
<evidence type="ECO:0000256" key="6">
    <source>
        <dbReference type="PIRSR" id="PIRSR604808-2"/>
    </source>
</evidence>
<dbReference type="GO" id="GO:0004519">
    <property type="term" value="F:endonuclease activity"/>
    <property type="evidence" value="ECO:0007669"/>
    <property type="project" value="InterPro"/>
</dbReference>
<dbReference type="PROSITE" id="PS00726">
    <property type="entry name" value="AP_NUCLEASE_F1_1"/>
    <property type="match status" value="1"/>
</dbReference>
<dbReference type="InterPro" id="IPR005135">
    <property type="entry name" value="Endo/exonuclease/phosphatase"/>
</dbReference>
<evidence type="ECO:0000256" key="5">
    <source>
        <dbReference type="PIRSR" id="PIRSR604808-1"/>
    </source>
</evidence>
<dbReference type="GO" id="GO:0008311">
    <property type="term" value="F:double-stranded DNA 3'-5' DNA exonuclease activity"/>
    <property type="evidence" value="ECO:0007669"/>
    <property type="project" value="InterPro"/>
</dbReference>
<dbReference type="KEGG" id="ngg:RG540_CH37590"/>
<evidence type="ECO:0000256" key="4">
    <source>
        <dbReference type="ARBA" id="ARBA00022842"/>
    </source>
</evidence>
<protein>
    <submittedName>
        <fullName evidence="9">Exodeoxyribonuclease III Xth</fullName>
    </submittedName>
</protein>
<feature type="domain" description="Endonuclease/exonuclease/phosphatase" evidence="8">
    <location>
        <begin position="7"/>
        <end position="258"/>
    </location>
</feature>
<evidence type="ECO:0000313" key="10">
    <source>
        <dbReference type="Proteomes" id="UP000028181"/>
    </source>
</evidence>
<dbReference type="Proteomes" id="UP000028181">
    <property type="component" value="Chromosome I"/>
</dbReference>
<feature type="active site" evidence="5">
    <location>
        <position position="110"/>
    </location>
</feature>
<proteinExistence type="inferred from homology"/>
<dbReference type="NCBIfam" id="TIGR00633">
    <property type="entry name" value="xth"/>
    <property type="match status" value="1"/>
</dbReference>
<keyword evidence="4 6" id="KW-0460">Magnesium</keyword>
<feature type="binding site" evidence="6">
    <location>
        <position position="258"/>
    </location>
    <ligand>
        <name>Mg(2+)</name>
        <dbReference type="ChEBI" id="CHEBI:18420"/>
        <label>1</label>
    </ligand>
</feature>
<dbReference type="EMBL" id="HG938353">
    <property type="protein sequence ID" value="CDN49916.1"/>
    <property type="molecule type" value="Genomic_DNA"/>
</dbReference>
<dbReference type="GO" id="GO:0003677">
    <property type="term" value="F:DNA binding"/>
    <property type="evidence" value="ECO:0007669"/>
    <property type="project" value="InterPro"/>
</dbReference>
<name>A0A068SVZ2_NEOGA</name>
<evidence type="ECO:0000256" key="3">
    <source>
        <dbReference type="ARBA" id="ARBA00022801"/>
    </source>
</evidence>
<feature type="binding site" evidence="6">
    <location>
        <position position="156"/>
    </location>
    <ligand>
        <name>Mg(2+)</name>
        <dbReference type="ChEBI" id="CHEBI:18420"/>
        <label>1</label>
    </ligand>
</feature>
<dbReference type="Gene3D" id="3.60.10.10">
    <property type="entry name" value="Endonuclease/exonuclease/phosphatase"/>
    <property type="match status" value="1"/>
</dbReference>
<evidence type="ECO:0000313" key="9">
    <source>
        <dbReference type="EMBL" id="CDN49916.1"/>
    </source>
</evidence>
<dbReference type="PATRIC" id="fig|1028800.3.peg.3813"/>